<keyword evidence="12" id="KW-1133">Transmembrane helix</keyword>
<evidence type="ECO:0000256" key="12">
    <source>
        <dbReference type="SAM" id="Phobius"/>
    </source>
</evidence>
<reference evidence="15" key="3">
    <citation type="submission" date="2025-09" db="UniProtKB">
        <authorList>
            <consortium name="Ensembl"/>
        </authorList>
    </citation>
    <scope>IDENTIFICATION</scope>
</reference>
<dbReference type="Proteomes" id="UP000694620">
    <property type="component" value="Chromosome 3"/>
</dbReference>
<evidence type="ECO:0000256" key="7">
    <source>
        <dbReference type="ARBA" id="ARBA00022853"/>
    </source>
</evidence>
<dbReference type="GO" id="GO:0006325">
    <property type="term" value="P:chromatin organization"/>
    <property type="evidence" value="ECO:0007669"/>
    <property type="project" value="UniProtKB-KW"/>
</dbReference>
<dbReference type="PANTHER" id="PTHR28547:SF1">
    <property type="entry name" value="PROTEIN MMS22-LIKE"/>
    <property type="match status" value="1"/>
</dbReference>
<keyword evidence="16" id="KW-1185">Reference proteome</keyword>
<reference evidence="15" key="1">
    <citation type="submission" date="2021-06" db="EMBL/GenBank/DDBJ databases">
        <authorList>
            <consortium name="Wellcome Sanger Institute Data Sharing"/>
        </authorList>
    </citation>
    <scope>NUCLEOTIDE SEQUENCE [LARGE SCALE GENOMIC DNA]</scope>
</reference>
<organism evidence="15 16">
    <name type="scientific">Erpetoichthys calabaricus</name>
    <name type="common">Rope fish</name>
    <name type="synonym">Calamoichthys calabaricus</name>
    <dbReference type="NCBI Taxonomy" id="27687"/>
    <lineage>
        <taxon>Eukaryota</taxon>
        <taxon>Metazoa</taxon>
        <taxon>Chordata</taxon>
        <taxon>Craniata</taxon>
        <taxon>Vertebrata</taxon>
        <taxon>Euteleostomi</taxon>
        <taxon>Actinopterygii</taxon>
        <taxon>Polypteriformes</taxon>
        <taxon>Polypteridae</taxon>
        <taxon>Erpetoichthys</taxon>
    </lineage>
</organism>
<dbReference type="PANTHER" id="PTHR28547">
    <property type="entry name" value="PROTEIN MMS22-LIKE"/>
    <property type="match status" value="1"/>
</dbReference>
<dbReference type="Pfam" id="PF14911">
    <property type="entry name" value="MMS22L_C"/>
    <property type="match status" value="1"/>
</dbReference>
<keyword evidence="8" id="KW-0234">DNA repair</keyword>
<keyword evidence="12" id="KW-0472">Membrane</keyword>
<keyword evidence="9" id="KW-0539">Nucleus</keyword>
<sequence length="1139" mass="130437">MNIAYFSLLLRLDPSPTDFETDLVELFGFSWVTEMALVESTKALFGFFSSMHYEAEEIRKHCVKFLQYVKVFISRITDNQPQHPYEELEVQLPSVLLEELHSIVLYIGCIRDLPSNIQVAFSIQNYGKLLPPSWHFLHLQLDIHWSILEILHVLGEKMLVVYAHQFMNLTGETLTNISLFDCVCTNLLCDFIALAINGYGKVRPTDAITCFPFPCNCIRELLIMMISLLDQKSKVSHTESFWNHISKLLRINLLNDNREDEHTHFSLNNKDPLGFSWWLLVHLAELYQYTWDGTVDDKKMKANWSFAENLLKLSCVLEEQLRMHLQCCLTLCRVWDSNLNTVTILWEYYCKNLNSSFAIPWLGIKNFATVSKTPFSLLELVRSCCMDEQSPDLYKTTNSYHFFLRIIALQMRKETNGTHPWKQIKGRIYSKFHQRKMQELSETGLMHFICLFLLLARTAEVEDVVSRATDLLGTLTRSSISVANKGLIWKGLFAFLLIYEEKGLDISALADHLSSSFHQVAKEFYLKTTDHSRKQTLWILLSAYIDGVQEVIENSSHLHLSEEKLFNEGFSMLLPACQISELNFTLMNLLVVDYYYFDTKLYCFQIILFQIKCLFELLPNIFYFYLIKFIILNIFSLGFALLTMDMPSTAPPDLQPQPFQSMMQNFGWDDMINPHLVSRFLSHLIQNNDVLSHLAGNGFVSFQTFTIRSWFRCVLQMHVGKTLGSTEKADTGLFCIMINCVGKKYADQLMEFTRLVFKLPEMETLLMKAKVELSSLKLEIKPALSLFIKVGRAAYNELQNLSEKSAMVSKALEYVGDIFKYMKPYLVNSDPPDSILLLYWTVGCLLKSWAAILATSKAQQLLCSIIDRLLLPLALLQQDKDLPTAKLAAIKENLPQCLQVIISSVSQTQGSYIRQQLHSIVHQYLGRFLPAAPSPSGIVNHPVLLAVCEPASIPSTVLLQKTVHFLKKGDNFMHFKGCAPPPRLASVLAFLHELLRRTKQTDQHTVIEILPAVLKCLLFVNELQVKKLSSEIVQLVIEDCYKGGIKINCVYSSLCLDFRKFIEEHVAVYDQQVYSVMEMISILDRSIIISQIPILTQSLMNSEHKRGLGKNNAQRSAYKKLLSCLGVDGEAEIAHLDAE</sequence>
<evidence type="ECO:0000256" key="11">
    <source>
        <dbReference type="ARBA" id="ARBA00045147"/>
    </source>
</evidence>
<keyword evidence="5" id="KW-0158">Chromosome</keyword>
<proteinExistence type="inferred from homology"/>
<evidence type="ECO:0000256" key="5">
    <source>
        <dbReference type="ARBA" id="ARBA00022454"/>
    </source>
</evidence>
<accession>A0A8C4RP59</accession>
<evidence type="ECO:0000256" key="10">
    <source>
        <dbReference type="ARBA" id="ARBA00033326"/>
    </source>
</evidence>
<keyword evidence="7" id="KW-0156">Chromatin regulator</keyword>
<feature type="domain" description="Protein MMS22-like N-terminal" evidence="13">
    <location>
        <begin position="8"/>
        <end position="591"/>
    </location>
</feature>
<keyword evidence="12" id="KW-0812">Transmembrane</keyword>
<evidence type="ECO:0000256" key="2">
    <source>
        <dbReference type="ARBA" id="ARBA00004286"/>
    </source>
</evidence>
<evidence type="ECO:0000259" key="13">
    <source>
        <dbReference type="Pfam" id="PF14910"/>
    </source>
</evidence>
<dbReference type="Ensembl" id="ENSECRT00000005606.1">
    <property type="protein sequence ID" value="ENSECRP00000005511.1"/>
    <property type="gene ID" value="ENSECRG00000003698.1"/>
</dbReference>
<evidence type="ECO:0000256" key="6">
    <source>
        <dbReference type="ARBA" id="ARBA00022763"/>
    </source>
</evidence>
<dbReference type="InterPro" id="IPR029424">
    <property type="entry name" value="MMS22L_C"/>
</dbReference>
<dbReference type="Pfam" id="PF14910">
    <property type="entry name" value="MMS22L_N"/>
    <property type="match status" value="1"/>
</dbReference>
<evidence type="ECO:0000256" key="8">
    <source>
        <dbReference type="ARBA" id="ARBA00023204"/>
    </source>
</evidence>
<gene>
    <name evidence="15" type="primary">MMS22L</name>
    <name evidence="15" type="synonym">mms22l</name>
</gene>
<dbReference type="GO" id="GO:0000724">
    <property type="term" value="P:double-strand break repair via homologous recombination"/>
    <property type="evidence" value="ECO:0007669"/>
    <property type="project" value="InterPro"/>
</dbReference>
<dbReference type="GO" id="GO:0043596">
    <property type="term" value="C:nuclear replication fork"/>
    <property type="evidence" value="ECO:0007669"/>
    <property type="project" value="TreeGrafter"/>
</dbReference>
<comment type="subcellular location">
    <subcellularLocation>
        <location evidence="2">Chromosome</location>
    </subcellularLocation>
    <subcellularLocation>
        <location evidence="1">Nucleus</location>
    </subcellularLocation>
</comment>
<evidence type="ECO:0000259" key="14">
    <source>
        <dbReference type="Pfam" id="PF14911"/>
    </source>
</evidence>
<name>A0A8C4RP59_ERPCA</name>
<feature type="transmembrane region" description="Helical" evidence="12">
    <location>
        <begin position="622"/>
        <end position="642"/>
    </location>
</feature>
<evidence type="ECO:0000313" key="16">
    <source>
        <dbReference type="Proteomes" id="UP000694620"/>
    </source>
</evidence>
<evidence type="ECO:0000256" key="4">
    <source>
        <dbReference type="ARBA" id="ARBA00021061"/>
    </source>
</evidence>
<dbReference type="InterPro" id="IPR029425">
    <property type="entry name" value="MMS22L_N"/>
</dbReference>
<evidence type="ECO:0000256" key="1">
    <source>
        <dbReference type="ARBA" id="ARBA00004123"/>
    </source>
</evidence>
<evidence type="ECO:0000313" key="15">
    <source>
        <dbReference type="Ensembl" id="ENSECRP00000005511.1"/>
    </source>
</evidence>
<feature type="domain" description="MMS22-like C-terminal" evidence="14">
    <location>
        <begin position="747"/>
        <end position="1125"/>
    </location>
</feature>
<protein>
    <recommendedName>
        <fullName evidence="4">Protein MMS22-like</fullName>
    </recommendedName>
    <alternativeName>
        <fullName evidence="10">Methyl methanesulfonate-sensitivity protein 22-like</fullName>
    </alternativeName>
</protein>
<dbReference type="AlphaFoldDB" id="A0A8C4RP59"/>
<evidence type="ECO:0000256" key="3">
    <source>
        <dbReference type="ARBA" id="ARBA00006585"/>
    </source>
</evidence>
<dbReference type="GeneTree" id="ENSGT00390000011769"/>
<dbReference type="InterPro" id="IPR042320">
    <property type="entry name" value="MMS22-like"/>
</dbReference>
<comment type="similarity">
    <text evidence="3">Belongs to the MMS22 family. MMS22L subfamily.</text>
</comment>
<dbReference type="GO" id="GO:0031297">
    <property type="term" value="P:replication fork processing"/>
    <property type="evidence" value="ECO:0007669"/>
    <property type="project" value="InterPro"/>
</dbReference>
<keyword evidence="6" id="KW-0227">DNA damage</keyword>
<comment type="function">
    <text evidence="11">Component of the MMS22L-TONSL complex, a complex that promotes homologous recombination-mediated repair of double-strand breaks (DSBs) at stalled or collapsed replication forks. The MMS22L-TONSL complex is required to maintain genome integrity during DNA replication. It mediates the assembly of RAD51 filaments on single-stranded DNA (ssDNA): the MMS22L-TONSL complex is recruited to DSBs following histone replacement by histone chaperones and eviction of the replication protein A complex (RPA/RP-A) from DSBs. Following recruitment to DSBs, the TONSL-MMS22L complex promotes recruitment of RAD51 filaments and subsequent homologous recombination. Within the complex, MMS22L acts by binding ssDNA.</text>
</comment>
<evidence type="ECO:0000256" key="9">
    <source>
        <dbReference type="ARBA" id="ARBA00023242"/>
    </source>
</evidence>
<reference evidence="15" key="2">
    <citation type="submission" date="2025-08" db="UniProtKB">
        <authorList>
            <consortium name="Ensembl"/>
        </authorList>
    </citation>
    <scope>IDENTIFICATION</scope>
</reference>